<dbReference type="HOGENOM" id="CLU_2739484_0_0_1"/>
<dbReference type="Proteomes" id="UP000054549">
    <property type="component" value="Unassembled WGS sequence"/>
</dbReference>
<proteinExistence type="predicted"/>
<evidence type="ECO:0000313" key="3">
    <source>
        <dbReference type="Proteomes" id="UP000054549"/>
    </source>
</evidence>
<dbReference type="AlphaFoldDB" id="A0A0C2XAA8"/>
<dbReference type="InParanoid" id="A0A0C2XAA8"/>
<organism evidence="2 3">
    <name type="scientific">Amanita muscaria (strain Koide BX008)</name>
    <dbReference type="NCBI Taxonomy" id="946122"/>
    <lineage>
        <taxon>Eukaryota</taxon>
        <taxon>Fungi</taxon>
        <taxon>Dikarya</taxon>
        <taxon>Basidiomycota</taxon>
        <taxon>Agaricomycotina</taxon>
        <taxon>Agaricomycetes</taxon>
        <taxon>Agaricomycetidae</taxon>
        <taxon>Agaricales</taxon>
        <taxon>Pluteineae</taxon>
        <taxon>Amanitaceae</taxon>
        <taxon>Amanita</taxon>
    </lineage>
</organism>
<evidence type="ECO:0000256" key="1">
    <source>
        <dbReference type="SAM" id="MobiDB-lite"/>
    </source>
</evidence>
<evidence type="ECO:0000313" key="2">
    <source>
        <dbReference type="EMBL" id="KIL66261.1"/>
    </source>
</evidence>
<dbReference type="EMBL" id="KN818237">
    <property type="protein sequence ID" value="KIL66261.1"/>
    <property type="molecule type" value="Genomic_DNA"/>
</dbReference>
<protein>
    <submittedName>
        <fullName evidence="2">Uncharacterized protein</fullName>
    </submittedName>
</protein>
<gene>
    <name evidence="2" type="ORF">M378DRAFT_161123</name>
</gene>
<accession>A0A0C2XAA8</accession>
<name>A0A0C2XAA8_AMAMK</name>
<reference evidence="2 3" key="1">
    <citation type="submission" date="2014-04" db="EMBL/GenBank/DDBJ databases">
        <title>Evolutionary Origins and Diversification of the Mycorrhizal Mutualists.</title>
        <authorList>
            <consortium name="DOE Joint Genome Institute"/>
            <consortium name="Mycorrhizal Genomics Consortium"/>
            <person name="Kohler A."/>
            <person name="Kuo A."/>
            <person name="Nagy L.G."/>
            <person name="Floudas D."/>
            <person name="Copeland A."/>
            <person name="Barry K.W."/>
            <person name="Cichocki N."/>
            <person name="Veneault-Fourrey C."/>
            <person name="LaButti K."/>
            <person name="Lindquist E.A."/>
            <person name="Lipzen A."/>
            <person name="Lundell T."/>
            <person name="Morin E."/>
            <person name="Murat C."/>
            <person name="Riley R."/>
            <person name="Ohm R."/>
            <person name="Sun H."/>
            <person name="Tunlid A."/>
            <person name="Henrissat B."/>
            <person name="Grigoriev I.V."/>
            <person name="Hibbett D.S."/>
            <person name="Martin F."/>
        </authorList>
    </citation>
    <scope>NUCLEOTIDE SEQUENCE [LARGE SCALE GENOMIC DNA]</scope>
    <source>
        <strain evidence="2 3">Koide BX008</strain>
    </source>
</reference>
<feature type="region of interest" description="Disordered" evidence="1">
    <location>
        <begin position="1"/>
        <end position="42"/>
    </location>
</feature>
<feature type="compositionally biased region" description="Basic and acidic residues" evidence="1">
    <location>
        <begin position="1"/>
        <end position="17"/>
    </location>
</feature>
<keyword evidence="3" id="KW-1185">Reference proteome</keyword>
<sequence length="71" mass="8276">MDRVHVKERMGEDRTYSNHDSGCDSSCLRHPKQMSDHPPWSRDPVLVQLAGKYRSNQLRMQVIQEKGQTSH</sequence>